<evidence type="ECO:0000313" key="5">
    <source>
        <dbReference type="Proteomes" id="UP001431209"/>
    </source>
</evidence>
<accession>A0AAW2ZJE3</accession>
<dbReference type="PANTHER" id="PTHR44858:SF1">
    <property type="entry name" value="UDP-N-ACETYLGLUCOSAMINE--PEPTIDE N-ACETYLGLUCOSAMINYLTRANSFERASE SPINDLY-RELATED"/>
    <property type="match status" value="1"/>
</dbReference>
<reference evidence="4 5" key="1">
    <citation type="submission" date="2024-03" db="EMBL/GenBank/DDBJ databases">
        <title>The Acrasis kona genome and developmental transcriptomes reveal deep origins of eukaryotic multicellular pathways.</title>
        <authorList>
            <person name="Sheikh S."/>
            <person name="Fu C.-J."/>
            <person name="Brown M.W."/>
            <person name="Baldauf S.L."/>
        </authorList>
    </citation>
    <scope>NUCLEOTIDE SEQUENCE [LARGE SCALE GENOMIC DNA]</scope>
    <source>
        <strain evidence="4 5">ATCC MYA-3509</strain>
    </source>
</reference>
<dbReference type="PROSITE" id="PS50005">
    <property type="entry name" value="TPR"/>
    <property type="match status" value="1"/>
</dbReference>
<dbReference type="AlphaFoldDB" id="A0AAW2ZJE3"/>
<evidence type="ECO:0000256" key="1">
    <source>
        <dbReference type="ARBA" id="ARBA00022737"/>
    </source>
</evidence>
<evidence type="ECO:0000313" key="4">
    <source>
        <dbReference type="EMBL" id="KAL0489454.1"/>
    </source>
</evidence>
<dbReference type="SUPFAM" id="SSF48452">
    <property type="entry name" value="TPR-like"/>
    <property type="match status" value="2"/>
</dbReference>
<feature type="repeat" description="TPR" evidence="3">
    <location>
        <begin position="175"/>
        <end position="208"/>
    </location>
</feature>
<sequence>MGQTESSSEAHERQQKVLFEKLDSLTDLIASGDNGDNGENLFNRADVKIRLGLNEDAIDDLDKMICTYKIIDGEAYYSRAYARFKLSHFGEALSDLDQALLCKYEEEYALLRAQCKINLGRFEDALHDYNTIASFGEEGLDYDIFIRRGQIHVRLGDLKSALSDALKAFYKKDNPTTSHFLGLVQLERGEYRSAIVKFDHALALNPNHADSLDSRGLCKYKQGRYTAALQDFGDALKIVRPSNHIFNIARSLIHGAFAMREIGHVDRSNHSLQQAMILLKEAAPNHTEWNLLRCQCLYGLEQLDQALKEA</sequence>
<protein>
    <recommendedName>
        <fullName evidence="6">Tetratricopeptide repeat protein 6</fullName>
    </recommendedName>
</protein>
<comment type="caution">
    <text evidence="4">The sequence shown here is derived from an EMBL/GenBank/DDBJ whole genome shotgun (WGS) entry which is preliminary data.</text>
</comment>
<dbReference type="SMART" id="SM00028">
    <property type="entry name" value="TPR"/>
    <property type="match status" value="4"/>
</dbReference>
<evidence type="ECO:0008006" key="6">
    <source>
        <dbReference type="Google" id="ProtNLM"/>
    </source>
</evidence>
<keyword evidence="2 3" id="KW-0802">TPR repeat</keyword>
<gene>
    <name evidence="4" type="ORF">AKO1_009187</name>
</gene>
<evidence type="ECO:0000256" key="3">
    <source>
        <dbReference type="PROSITE-ProRule" id="PRU00339"/>
    </source>
</evidence>
<dbReference type="Gene3D" id="1.25.40.10">
    <property type="entry name" value="Tetratricopeptide repeat domain"/>
    <property type="match status" value="3"/>
</dbReference>
<dbReference type="Proteomes" id="UP001431209">
    <property type="component" value="Unassembled WGS sequence"/>
</dbReference>
<dbReference type="EMBL" id="JAOPGA020001558">
    <property type="protein sequence ID" value="KAL0489454.1"/>
    <property type="molecule type" value="Genomic_DNA"/>
</dbReference>
<keyword evidence="1" id="KW-0677">Repeat</keyword>
<dbReference type="Pfam" id="PF13432">
    <property type="entry name" value="TPR_16"/>
    <property type="match status" value="2"/>
</dbReference>
<dbReference type="InterPro" id="IPR019734">
    <property type="entry name" value="TPR_rpt"/>
</dbReference>
<dbReference type="InterPro" id="IPR011990">
    <property type="entry name" value="TPR-like_helical_dom_sf"/>
</dbReference>
<dbReference type="PANTHER" id="PTHR44858">
    <property type="entry name" value="TETRATRICOPEPTIDE REPEAT PROTEIN 6"/>
    <property type="match status" value="1"/>
</dbReference>
<organism evidence="4 5">
    <name type="scientific">Acrasis kona</name>
    <dbReference type="NCBI Taxonomy" id="1008807"/>
    <lineage>
        <taxon>Eukaryota</taxon>
        <taxon>Discoba</taxon>
        <taxon>Heterolobosea</taxon>
        <taxon>Tetramitia</taxon>
        <taxon>Eutetramitia</taxon>
        <taxon>Acrasidae</taxon>
        <taxon>Acrasis</taxon>
    </lineage>
</organism>
<proteinExistence type="predicted"/>
<name>A0AAW2ZJE3_9EUKA</name>
<dbReference type="InterPro" id="IPR050498">
    <property type="entry name" value="Ycf3"/>
</dbReference>
<evidence type="ECO:0000256" key="2">
    <source>
        <dbReference type="ARBA" id="ARBA00022803"/>
    </source>
</evidence>
<keyword evidence="5" id="KW-1185">Reference proteome</keyword>